<feature type="compositionally biased region" description="Polar residues" evidence="1">
    <location>
        <begin position="46"/>
        <end position="57"/>
    </location>
</feature>
<dbReference type="Proteomes" id="UP001159363">
    <property type="component" value="Chromosome 1"/>
</dbReference>
<evidence type="ECO:0000313" key="2">
    <source>
        <dbReference type="EMBL" id="KAJ8897369.1"/>
    </source>
</evidence>
<evidence type="ECO:0000256" key="1">
    <source>
        <dbReference type="SAM" id="MobiDB-lite"/>
    </source>
</evidence>
<gene>
    <name evidence="2" type="ORF">PR048_002715</name>
</gene>
<organism evidence="2 3">
    <name type="scientific">Dryococelus australis</name>
    <dbReference type="NCBI Taxonomy" id="614101"/>
    <lineage>
        <taxon>Eukaryota</taxon>
        <taxon>Metazoa</taxon>
        <taxon>Ecdysozoa</taxon>
        <taxon>Arthropoda</taxon>
        <taxon>Hexapoda</taxon>
        <taxon>Insecta</taxon>
        <taxon>Pterygota</taxon>
        <taxon>Neoptera</taxon>
        <taxon>Polyneoptera</taxon>
        <taxon>Phasmatodea</taxon>
        <taxon>Verophasmatodea</taxon>
        <taxon>Anareolatae</taxon>
        <taxon>Phasmatidae</taxon>
        <taxon>Eurycanthinae</taxon>
        <taxon>Dryococelus</taxon>
    </lineage>
</organism>
<dbReference type="EMBL" id="JARBHB010000001">
    <property type="protein sequence ID" value="KAJ8897369.1"/>
    <property type="molecule type" value="Genomic_DNA"/>
</dbReference>
<reference evidence="2 3" key="1">
    <citation type="submission" date="2023-02" db="EMBL/GenBank/DDBJ databases">
        <title>LHISI_Scaffold_Assembly.</title>
        <authorList>
            <person name="Stuart O.P."/>
            <person name="Cleave R."/>
            <person name="Magrath M.J.L."/>
            <person name="Mikheyev A.S."/>
        </authorList>
    </citation>
    <scope>NUCLEOTIDE SEQUENCE [LARGE SCALE GENOMIC DNA]</scope>
    <source>
        <strain evidence="2">Daus_M_001</strain>
        <tissue evidence="2">Leg muscle</tissue>
    </source>
</reference>
<proteinExistence type="predicted"/>
<feature type="compositionally biased region" description="Basic and acidic residues" evidence="1">
    <location>
        <begin position="1"/>
        <end position="20"/>
    </location>
</feature>
<sequence>MGDTSKRHTDKPIRSTKETKTNSYVKPKPKKVSNLKNQPKDDFQIDVTNRYNSLSNTDSDKDTYQPEPKKKRNKTNSREKLITEASITDNDTITTRIPKYMVPIIIDKSLDYNNLVT</sequence>
<name>A0ABQ9IMF3_9NEOP</name>
<keyword evidence="3" id="KW-1185">Reference proteome</keyword>
<protein>
    <submittedName>
        <fullName evidence="2">Uncharacterized protein</fullName>
    </submittedName>
</protein>
<feature type="compositionally biased region" description="Basic and acidic residues" evidence="1">
    <location>
        <begin position="58"/>
        <end position="68"/>
    </location>
</feature>
<evidence type="ECO:0000313" key="3">
    <source>
        <dbReference type="Proteomes" id="UP001159363"/>
    </source>
</evidence>
<feature type="region of interest" description="Disordered" evidence="1">
    <location>
        <begin position="1"/>
        <end position="81"/>
    </location>
</feature>
<accession>A0ABQ9IMF3</accession>
<comment type="caution">
    <text evidence="2">The sequence shown here is derived from an EMBL/GenBank/DDBJ whole genome shotgun (WGS) entry which is preliminary data.</text>
</comment>